<reference evidence="17 18" key="1">
    <citation type="submission" date="2018-05" db="EMBL/GenBank/DDBJ databases">
        <title>Genomic Encyclopedia of Type Strains, Phase IV (KMG-IV): sequencing the most valuable type-strain genomes for metagenomic binning, comparative biology and taxonomic classification.</title>
        <authorList>
            <person name="Goeker M."/>
        </authorList>
    </citation>
    <scope>NUCLEOTIDE SEQUENCE [LARGE SCALE GENOMIC DNA]</scope>
    <source>
        <strain evidence="17 18">DSM 18773</strain>
    </source>
</reference>
<dbReference type="GO" id="GO:0006516">
    <property type="term" value="P:glycoprotein catabolic process"/>
    <property type="evidence" value="ECO:0007669"/>
    <property type="project" value="TreeGrafter"/>
</dbReference>
<dbReference type="Pfam" id="PF17753">
    <property type="entry name" value="Ig_mannosidase"/>
    <property type="match status" value="1"/>
</dbReference>
<dbReference type="Pfam" id="PF00703">
    <property type="entry name" value="Glyco_hydro_2"/>
    <property type="match status" value="1"/>
</dbReference>
<organism evidence="17 18">
    <name type="scientific">Tumebacillus permanentifrigoris</name>
    <dbReference type="NCBI Taxonomy" id="378543"/>
    <lineage>
        <taxon>Bacteria</taxon>
        <taxon>Bacillati</taxon>
        <taxon>Bacillota</taxon>
        <taxon>Bacilli</taxon>
        <taxon>Bacillales</taxon>
        <taxon>Alicyclobacillaceae</taxon>
        <taxon>Tumebacillus</taxon>
    </lineage>
</organism>
<dbReference type="GO" id="GO:0005576">
    <property type="term" value="C:extracellular region"/>
    <property type="evidence" value="ECO:0007669"/>
    <property type="project" value="UniProtKB-SubCell"/>
</dbReference>
<dbReference type="PANTHER" id="PTHR43730">
    <property type="entry name" value="BETA-MANNOSIDASE"/>
    <property type="match status" value="1"/>
</dbReference>
<keyword evidence="18" id="KW-1185">Reference proteome</keyword>
<sequence>MKIDRNWKIQSFDVGQVRDLYVAAPEYVDHFWLPAAVPGDVHSTLIEKRIIDDPFVGHNDLKCQWVEAKVWWYRTEFSFDASGWAGEALELTFEGLDTFATVYLNGVELGSTANMFIAHTFDVTREVRDGRNIIAVKFDPIDPHVRDKQHTQWSGYSAERIWTRKCQSNFGWDWGPRIVTAGIWKDVYLTTRHAAKIESVFAKTTSLQAGLAILDVEVAVESFAEMQHAVLEVRLQAADGIVHTSARPLHPYRETTNRVDRPYLGSASLHRMTLEIPDPHLWWTHDLGDPHLYRLDVIVSGEQGVVDRVAQQVGIRTIEVEQVDQDGQSVFAFVLNGIKLFAKGANWIPIDNMIGAVPDTRYVHLIELAKRGNMNMLRIWGGGIYEKDVFYDECDRQGILIWQDFMFACALYPDFNRNFMENVREEIVQVVKRLRNRACLALWCGNNEIDWVYEVFTANGEVTTPFYGQKIFHDLMPKLLRDLDPTRFYWPSSPYGGNDHNAAEAGDRHNWQVWHGNIEPRRFGEIQQQDYSIEGVSFKNFKKDLSRFVSEFGMHAAADRYTLQQNIPDGQFYWGSAEMSYRNKDYHHQKGILLMEGYTGIPQDIEQYLFFSMLTQAEGLKYGIEHYRRNKPLTSGTLFWQLNDCWPGTSWSVIDYYLIPKASYYYARRFYEPLLLTIEHDPEQPLHIWVVNDRLVEYVDDVCVEAIRFDGTLLSSNTMPVRVPSNTAQQISTLTEAEILRGCPPEEVGVRVRSLSGQARPNTYFLRDQKHLRLPQTPGLQVQVDREARTVTVMSQKFARFVRLELPAKSVVYSDNYFDVLPGESVQIQVERLDGGEIPWDHLHISSVNAVSGDGEGGR</sequence>
<dbReference type="EC" id="3.2.1.25" evidence="5"/>
<evidence type="ECO:0000256" key="10">
    <source>
        <dbReference type="ARBA" id="ARBA00038429"/>
    </source>
</evidence>
<evidence type="ECO:0000313" key="18">
    <source>
        <dbReference type="Proteomes" id="UP000245634"/>
    </source>
</evidence>
<proteinExistence type="inferred from homology"/>
<comment type="catalytic activity">
    <reaction evidence="1">
        <text>Hydrolysis of terminal, non-reducing beta-D-mannose residues in beta-D-mannosides.</text>
        <dbReference type="EC" id="3.2.1.25"/>
    </reaction>
</comment>
<evidence type="ECO:0000256" key="5">
    <source>
        <dbReference type="ARBA" id="ARBA00012754"/>
    </source>
</evidence>
<feature type="domain" description="Beta-mannosidase Ig-fold" evidence="14">
    <location>
        <begin position="777"/>
        <end position="832"/>
    </location>
</feature>
<feature type="domain" description="Mannosidase Ig/CBM-like" evidence="15">
    <location>
        <begin position="686"/>
        <end position="771"/>
    </location>
</feature>
<dbReference type="InterPro" id="IPR013783">
    <property type="entry name" value="Ig-like_fold"/>
</dbReference>
<dbReference type="Proteomes" id="UP000245634">
    <property type="component" value="Unassembled WGS sequence"/>
</dbReference>
<dbReference type="InterPro" id="IPR036156">
    <property type="entry name" value="Beta-gal/glucu_dom_sf"/>
</dbReference>
<dbReference type="SUPFAM" id="SSF49303">
    <property type="entry name" value="beta-Galactosidase/glucuronidase domain"/>
    <property type="match status" value="3"/>
</dbReference>
<dbReference type="InterPro" id="IPR054593">
    <property type="entry name" value="Beta-mannosidase-like_N2"/>
</dbReference>
<dbReference type="InterPro" id="IPR050887">
    <property type="entry name" value="Beta-mannosidase_GH2"/>
</dbReference>
<evidence type="ECO:0000256" key="2">
    <source>
        <dbReference type="ARBA" id="ARBA00004613"/>
    </source>
</evidence>
<keyword evidence="9" id="KW-0326">Glycosidase</keyword>
<evidence type="ECO:0000259" key="13">
    <source>
        <dbReference type="Pfam" id="PF00703"/>
    </source>
</evidence>
<comment type="subunit">
    <text evidence="4">Homodimer.</text>
</comment>
<dbReference type="Pfam" id="PF17786">
    <property type="entry name" value="Mannosidase_ig"/>
    <property type="match status" value="1"/>
</dbReference>
<dbReference type="InterPro" id="IPR017853">
    <property type="entry name" value="GH"/>
</dbReference>
<evidence type="ECO:0000259" key="16">
    <source>
        <dbReference type="Pfam" id="PF22666"/>
    </source>
</evidence>
<evidence type="ECO:0000256" key="9">
    <source>
        <dbReference type="ARBA" id="ARBA00023295"/>
    </source>
</evidence>
<dbReference type="GO" id="GO:0004567">
    <property type="term" value="F:beta-mannosidase activity"/>
    <property type="evidence" value="ECO:0007669"/>
    <property type="project" value="UniProtKB-EC"/>
</dbReference>
<dbReference type="InterPro" id="IPR041625">
    <property type="entry name" value="Beta-mannosidase_Ig"/>
</dbReference>
<keyword evidence="8" id="KW-0325">Glycoprotein</keyword>
<dbReference type="Gene3D" id="2.60.120.260">
    <property type="entry name" value="Galactose-binding domain-like"/>
    <property type="match status" value="1"/>
</dbReference>
<dbReference type="InterPro" id="IPR006102">
    <property type="entry name" value="Ig-like_GH2"/>
</dbReference>
<dbReference type="RefSeq" id="WP_109685482.1">
    <property type="nucleotide sequence ID" value="NZ_QGGL01000001.1"/>
</dbReference>
<dbReference type="Gene3D" id="3.20.20.80">
    <property type="entry name" value="Glycosidases"/>
    <property type="match status" value="1"/>
</dbReference>
<evidence type="ECO:0000256" key="8">
    <source>
        <dbReference type="ARBA" id="ARBA00023180"/>
    </source>
</evidence>
<evidence type="ECO:0000256" key="4">
    <source>
        <dbReference type="ARBA" id="ARBA00011738"/>
    </source>
</evidence>
<feature type="domain" description="Beta-mannosidase-like galactose-binding" evidence="16">
    <location>
        <begin position="27"/>
        <end position="185"/>
    </location>
</feature>
<evidence type="ECO:0000256" key="6">
    <source>
        <dbReference type="ARBA" id="ARBA00022525"/>
    </source>
</evidence>
<dbReference type="Gene3D" id="2.60.40.10">
    <property type="entry name" value="Immunoglobulins"/>
    <property type="match status" value="3"/>
</dbReference>
<accession>A0A316DFM7</accession>
<evidence type="ECO:0000259" key="14">
    <source>
        <dbReference type="Pfam" id="PF17753"/>
    </source>
</evidence>
<evidence type="ECO:0000256" key="3">
    <source>
        <dbReference type="ARBA" id="ARBA00004740"/>
    </source>
</evidence>
<comment type="pathway">
    <text evidence="3">Glycan metabolism; N-glycan degradation.</text>
</comment>
<evidence type="ECO:0000256" key="1">
    <source>
        <dbReference type="ARBA" id="ARBA00000829"/>
    </source>
</evidence>
<dbReference type="Pfam" id="PF22666">
    <property type="entry name" value="Glyco_hydro_2_N2"/>
    <property type="match status" value="1"/>
</dbReference>
<dbReference type="EMBL" id="QGGL01000001">
    <property type="protein sequence ID" value="PWK16408.1"/>
    <property type="molecule type" value="Genomic_DNA"/>
</dbReference>
<dbReference type="InterPro" id="IPR008979">
    <property type="entry name" value="Galactose-bd-like_sf"/>
</dbReference>
<evidence type="ECO:0000256" key="7">
    <source>
        <dbReference type="ARBA" id="ARBA00022801"/>
    </source>
</evidence>
<dbReference type="SUPFAM" id="SSF49785">
    <property type="entry name" value="Galactose-binding domain-like"/>
    <property type="match status" value="1"/>
</dbReference>
<keyword evidence="6" id="KW-0964">Secreted</keyword>
<keyword evidence="7" id="KW-0378">Hydrolase</keyword>
<dbReference type="GO" id="GO:0005975">
    <property type="term" value="P:carbohydrate metabolic process"/>
    <property type="evidence" value="ECO:0007669"/>
    <property type="project" value="InterPro"/>
</dbReference>
<protein>
    <recommendedName>
        <fullName evidence="11">Beta-mannosidase B</fullName>
        <ecNumber evidence="5">3.2.1.25</ecNumber>
    </recommendedName>
    <alternativeName>
        <fullName evidence="12">Mannanase B</fullName>
    </alternativeName>
</protein>
<name>A0A316DFM7_9BACL</name>
<evidence type="ECO:0000313" key="17">
    <source>
        <dbReference type="EMBL" id="PWK16408.1"/>
    </source>
</evidence>
<feature type="domain" description="Glycoside hydrolase family 2 immunoglobulin-like beta-sandwich" evidence="13">
    <location>
        <begin position="196"/>
        <end position="316"/>
    </location>
</feature>
<comment type="caution">
    <text evidence="17">The sequence shown here is derived from an EMBL/GenBank/DDBJ whole genome shotgun (WGS) entry which is preliminary data.</text>
</comment>
<dbReference type="AlphaFoldDB" id="A0A316DFM7"/>
<comment type="similarity">
    <text evidence="10">Belongs to the glycosyl hydrolase 2 family. Beta-mannosidase B subfamily.</text>
</comment>
<evidence type="ECO:0000256" key="12">
    <source>
        <dbReference type="ARBA" id="ARBA00041614"/>
    </source>
</evidence>
<dbReference type="SUPFAM" id="SSF51445">
    <property type="entry name" value="(Trans)glycosidases"/>
    <property type="match status" value="1"/>
</dbReference>
<dbReference type="InterPro" id="IPR041447">
    <property type="entry name" value="Mannosidase_ig"/>
</dbReference>
<evidence type="ECO:0000259" key="15">
    <source>
        <dbReference type="Pfam" id="PF17786"/>
    </source>
</evidence>
<dbReference type="OrthoDB" id="9801077at2"/>
<comment type="subcellular location">
    <subcellularLocation>
        <location evidence="2">Secreted</location>
    </subcellularLocation>
</comment>
<gene>
    <name evidence="17" type="ORF">C7459_101272</name>
</gene>
<evidence type="ECO:0000256" key="11">
    <source>
        <dbReference type="ARBA" id="ARBA00041069"/>
    </source>
</evidence>
<dbReference type="PANTHER" id="PTHR43730:SF1">
    <property type="entry name" value="BETA-MANNOSIDASE"/>
    <property type="match status" value="1"/>
</dbReference>